<organism evidence="1 2">
    <name type="scientific">Hirundo rustica rustica</name>
    <dbReference type="NCBI Taxonomy" id="333673"/>
    <lineage>
        <taxon>Eukaryota</taxon>
        <taxon>Metazoa</taxon>
        <taxon>Chordata</taxon>
        <taxon>Craniata</taxon>
        <taxon>Vertebrata</taxon>
        <taxon>Euteleostomi</taxon>
        <taxon>Archelosauria</taxon>
        <taxon>Archosauria</taxon>
        <taxon>Dinosauria</taxon>
        <taxon>Saurischia</taxon>
        <taxon>Theropoda</taxon>
        <taxon>Coelurosauria</taxon>
        <taxon>Aves</taxon>
        <taxon>Neognathae</taxon>
        <taxon>Neoaves</taxon>
        <taxon>Telluraves</taxon>
        <taxon>Australaves</taxon>
        <taxon>Passeriformes</taxon>
        <taxon>Sylvioidea</taxon>
        <taxon>Hirundinidae</taxon>
        <taxon>Hirundo</taxon>
    </lineage>
</organism>
<dbReference type="STRING" id="333673.A0A3M0K2D8"/>
<dbReference type="Proteomes" id="UP000269221">
    <property type="component" value="Unassembled WGS sequence"/>
</dbReference>
<sequence>MELQFPSCSPCFLPPLPVPVPAPVSRDAVGKVAQADEWLLSLVPVMLSAGVRRFATSAIRRSHYEEGPGKSRSLLHSIIQWGNDSCNPRWMSLNKILNPKALSCVFCETPEVLLTAGHLDLVEDKSIEN</sequence>
<comment type="caution">
    <text evidence="1">The sequence shown here is derived from an EMBL/GenBank/DDBJ whole genome shotgun (WGS) entry which is preliminary data.</text>
</comment>
<dbReference type="AlphaFoldDB" id="A0A3M0K2D8"/>
<keyword evidence="2" id="KW-1185">Reference proteome</keyword>
<protein>
    <submittedName>
        <fullName evidence="1">Uncharacterized protein</fullName>
    </submittedName>
</protein>
<proteinExistence type="predicted"/>
<accession>A0A3M0K2D8</accession>
<name>A0A3M0K2D8_HIRRU</name>
<gene>
    <name evidence="1" type="ORF">DUI87_22206</name>
</gene>
<evidence type="ECO:0000313" key="1">
    <source>
        <dbReference type="EMBL" id="RMC01257.1"/>
    </source>
</evidence>
<reference evidence="1 2" key="1">
    <citation type="submission" date="2018-07" db="EMBL/GenBank/DDBJ databases">
        <title>A high quality draft genome assembly of the barn swallow (H. rustica rustica).</title>
        <authorList>
            <person name="Formenti G."/>
            <person name="Chiara M."/>
            <person name="Poveda L."/>
            <person name="Francoijs K.-J."/>
            <person name="Bonisoli-Alquati A."/>
            <person name="Canova L."/>
            <person name="Gianfranceschi L."/>
            <person name="Horner D.S."/>
            <person name="Saino N."/>
        </authorList>
    </citation>
    <scope>NUCLEOTIDE SEQUENCE [LARGE SCALE GENOMIC DNA]</scope>
    <source>
        <strain evidence="1">Chelidonia</strain>
        <tissue evidence="1">Blood</tissue>
    </source>
</reference>
<dbReference type="OrthoDB" id="9974841at2759"/>
<dbReference type="EMBL" id="QRBI01000139">
    <property type="protein sequence ID" value="RMC01257.1"/>
    <property type="molecule type" value="Genomic_DNA"/>
</dbReference>
<evidence type="ECO:0000313" key="2">
    <source>
        <dbReference type="Proteomes" id="UP000269221"/>
    </source>
</evidence>